<dbReference type="Gene3D" id="3.40.50.1110">
    <property type="entry name" value="SGNH hydrolase"/>
    <property type="match status" value="1"/>
</dbReference>
<sequence length="628" mass="67899">MPRIRTPVAMLNKINNVNGIKISLWKKSKLFFPFIISALFIYTLSAEAEIFNNTVVFGDSLSDAGNLSHALGIGTSRFTTNPGETATMYVADGLGLSATDSFSGGTNYASGGAGITHNYSLGIIFSPTIQSQINNYLKNNKVDASTLYQVWGGSNDIYAMYESAPSTATSKIIPVANTEISLLNNLYHAGGKYVVVYNLTNLGKTPDAANHNLQGKYQEVVNQYNQTLNNGLTTLSKNGLNIIPVNTYALLSEIMATPSTYGIINTTSAACNTSSSLLCNKGNYTAGTEYSYLFADNLHPTTGVHKMLASVVLSEISAPGKISLLSKAPLTTTKSQYNLLRKEILTDTYGGDTRVFVSGDYRHQANSTHDTFSSSSNNRFASLGGDVKLSDNLNIGAMVTVSNQKTALDDAGYTLNDHSVAFYQVYHADHPWMSAFVNAGSSHFDDVYRTIHIGPATRTESGSVKGHHIGGGIDAGWWFDLGTAVKTGPFARLERQFVEVEGYNERGNNSSAMWFSEQHRHSLVSSLGWQTQGHFLVASLDISPYIGMAWNHDYMADDVRQVTAGLNSMGGSFSMPSAASEKDWGVADAGVMVNLTTNLHTWLQYSNEFGGNPRKGNSSTSLGLEYAF</sequence>
<reference evidence="5 6" key="1">
    <citation type="submission" date="2024-10" db="EMBL/GenBank/DDBJ databases">
        <authorList>
            <person name="Lu C.-H."/>
        </authorList>
    </citation>
    <scope>NUCLEOTIDE SEQUENCE [LARGE SCALE GENOMIC DNA]</scope>
    <source>
        <strain evidence="5 6">22ZTDG03-2</strain>
    </source>
</reference>
<dbReference type="InterPro" id="IPR017186">
    <property type="entry name" value="Lipase_autotranspt_EstA"/>
</dbReference>
<comment type="similarity">
    <text evidence="1">Belongs to the 'GDSL' lipolytic enzyme family.</text>
</comment>
<dbReference type="Pfam" id="PF00657">
    <property type="entry name" value="Lipase_GDSL"/>
    <property type="match status" value="1"/>
</dbReference>
<keyword evidence="6" id="KW-1185">Reference proteome</keyword>
<proteinExistence type="inferred from homology"/>
<dbReference type="SUPFAM" id="SSF103515">
    <property type="entry name" value="Autotransporter"/>
    <property type="match status" value="1"/>
</dbReference>
<dbReference type="PANTHER" id="PTHR45648">
    <property type="entry name" value="GDSL LIPASE/ACYLHYDROLASE FAMILY PROTEIN (AFU_ORTHOLOGUE AFUA_4G14700)"/>
    <property type="match status" value="1"/>
</dbReference>
<dbReference type="CDD" id="cd01847">
    <property type="entry name" value="Triacylglycerol_lipase_like"/>
    <property type="match status" value="1"/>
</dbReference>
<dbReference type="Gene3D" id="2.40.128.130">
    <property type="entry name" value="Autotransporter beta-domain"/>
    <property type="match status" value="1"/>
</dbReference>
<evidence type="ECO:0000256" key="1">
    <source>
        <dbReference type="ARBA" id="ARBA00008668"/>
    </source>
</evidence>
<dbReference type="InterPro" id="IPR036514">
    <property type="entry name" value="SGNH_hydro_sf"/>
</dbReference>
<dbReference type="RefSeq" id="WP_400396200.1">
    <property type="nucleotide sequence ID" value="NZ_JBIXLL010000006.1"/>
</dbReference>
<dbReference type="SMART" id="SM00869">
    <property type="entry name" value="Autotransporter"/>
    <property type="match status" value="1"/>
</dbReference>
<feature type="domain" description="Autotransporter" evidence="4">
    <location>
        <begin position="348"/>
        <end position="628"/>
    </location>
</feature>
<dbReference type="Pfam" id="PF03797">
    <property type="entry name" value="Autotransporter"/>
    <property type="match status" value="1"/>
</dbReference>
<protein>
    <submittedName>
        <fullName evidence="5">Autotransporter outer membrane beta-barrel domain-containing protein</fullName>
    </submittedName>
</protein>
<evidence type="ECO:0000313" key="6">
    <source>
        <dbReference type="Proteomes" id="UP001617689"/>
    </source>
</evidence>
<dbReference type="PIRSF" id="PIRSF037375">
    <property type="entry name" value="Autotrns_EstA"/>
    <property type="match status" value="1"/>
</dbReference>
<accession>A0ABW8GBA7</accession>
<dbReference type="InterPro" id="IPR001087">
    <property type="entry name" value="GDSL"/>
</dbReference>
<gene>
    <name evidence="5" type="ORF">ACIPUP_12450</name>
</gene>
<keyword evidence="3" id="KW-0378">Hydrolase</keyword>
<evidence type="ECO:0000259" key="4">
    <source>
        <dbReference type="PROSITE" id="PS51208"/>
    </source>
</evidence>
<evidence type="ECO:0000256" key="3">
    <source>
        <dbReference type="ARBA" id="ARBA00022801"/>
    </source>
</evidence>
<keyword evidence="2" id="KW-0732">Signal</keyword>
<dbReference type="InterPro" id="IPR036709">
    <property type="entry name" value="Autotransporte_beta_dom_sf"/>
</dbReference>
<evidence type="ECO:0000313" key="5">
    <source>
        <dbReference type="EMBL" id="MFJ5429966.1"/>
    </source>
</evidence>
<dbReference type="PROSITE" id="PS51208">
    <property type="entry name" value="AUTOTRANSPORTER"/>
    <property type="match status" value="1"/>
</dbReference>
<dbReference type="InterPro" id="IPR051058">
    <property type="entry name" value="GDSL_Est/Lipase"/>
</dbReference>
<dbReference type="InterPro" id="IPR005546">
    <property type="entry name" value="Autotransporte_beta"/>
</dbReference>
<organism evidence="5 6">
    <name type="scientific">Pectobacterium actinidiae</name>
    <dbReference type="NCBI Taxonomy" id="1507808"/>
    <lineage>
        <taxon>Bacteria</taxon>
        <taxon>Pseudomonadati</taxon>
        <taxon>Pseudomonadota</taxon>
        <taxon>Gammaproteobacteria</taxon>
        <taxon>Enterobacterales</taxon>
        <taxon>Pectobacteriaceae</taxon>
        <taxon>Pectobacterium</taxon>
    </lineage>
</organism>
<name>A0ABW8GBA7_9GAMM</name>
<dbReference type="EMBL" id="JBIXLL010000006">
    <property type="protein sequence ID" value="MFJ5429966.1"/>
    <property type="molecule type" value="Genomic_DNA"/>
</dbReference>
<comment type="caution">
    <text evidence="5">The sequence shown here is derived from an EMBL/GenBank/DDBJ whole genome shotgun (WGS) entry which is preliminary data.</text>
</comment>
<dbReference type="PANTHER" id="PTHR45648:SF22">
    <property type="entry name" value="GDSL LIPASE_ACYLHYDROLASE FAMILY PROTEIN (AFU_ORTHOLOGUE AFUA_4G14700)"/>
    <property type="match status" value="1"/>
</dbReference>
<dbReference type="Proteomes" id="UP001617689">
    <property type="component" value="Unassembled WGS sequence"/>
</dbReference>
<dbReference type="SUPFAM" id="SSF52266">
    <property type="entry name" value="SGNH hydrolase"/>
    <property type="match status" value="1"/>
</dbReference>
<evidence type="ECO:0000256" key="2">
    <source>
        <dbReference type="ARBA" id="ARBA00022729"/>
    </source>
</evidence>